<dbReference type="GO" id="GO:1990189">
    <property type="term" value="F:protein N-terminal-serine acetyltransferase activity"/>
    <property type="evidence" value="ECO:0007669"/>
    <property type="project" value="TreeGrafter"/>
</dbReference>
<sequence>MQPPTLTTERLVLRPLEPRDAEAVHRACQDADILRWTTVPNPYQFKHAEEFVGVISPAGWSGDTLYNFGVFTADGTFVGSMGLVGLTRLGAPECRAELGFWTDPRQRGHGYTAEAARAVARWSFRELGVERLEWLAEVGNEASRAVARSVGFVMEGTQRARMVNAGVRRDVWVGALLPQDFGISARTPYRPGG</sequence>
<evidence type="ECO:0000313" key="2">
    <source>
        <dbReference type="EMBL" id="MBU7598667.1"/>
    </source>
</evidence>
<protein>
    <submittedName>
        <fullName evidence="2">GNAT family N-acetyltransferase</fullName>
    </submittedName>
</protein>
<dbReference type="PANTHER" id="PTHR43441">
    <property type="entry name" value="RIBOSOMAL-PROTEIN-SERINE ACETYLTRANSFERASE"/>
    <property type="match status" value="1"/>
</dbReference>
<keyword evidence="3" id="KW-1185">Reference proteome</keyword>
<proteinExistence type="predicted"/>
<dbReference type="SUPFAM" id="SSF55729">
    <property type="entry name" value="Acyl-CoA N-acyltransferases (Nat)"/>
    <property type="match status" value="1"/>
</dbReference>
<reference evidence="2" key="1">
    <citation type="submission" date="2021-06" db="EMBL/GenBank/DDBJ databases">
        <title>Sequencing of actinobacteria type strains.</title>
        <authorList>
            <person name="Nguyen G.-S."/>
            <person name="Wentzel A."/>
        </authorList>
    </citation>
    <scope>NUCLEOTIDE SEQUENCE</scope>
    <source>
        <strain evidence="2">P38-E01</strain>
    </source>
</reference>
<dbReference type="GO" id="GO:0008999">
    <property type="term" value="F:protein-N-terminal-alanine acetyltransferase activity"/>
    <property type="evidence" value="ECO:0007669"/>
    <property type="project" value="TreeGrafter"/>
</dbReference>
<dbReference type="PROSITE" id="PS51186">
    <property type="entry name" value="GNAT"/>
    <property type="match status" value="1"/>
</dbReference>
<name>A0A949JEQ3_9ACTN</name>
<dbReference type="AlphaFoldDB" id="A0A949JEQ3"/>
<dbReference type="GO" id="GO:0005737">
    <property type="term" value="C:cytoplasm"/>
    <property type="evidence" value="ECO:0007669"/>
    <property type="project" value="TreeGrafter"/>
</dbReference>
<feature type="domain" description="N-acetyltransferase" evidence="1">
    <location>
        <begin position="11"/>
        <end position="178"/>
    </location>
</feature>
<organism evidence="2 3">
    <name type="scientific">Streptomyces tardus</name>
    <dbReference type="NCBI Taxonomy" id="2780544"/>
    <lineage>
        <taxon>Bacteria</taxon>
        <taxon>Bacillati</taxon>
        <taxon>Actinomycetota</taxon>
        <taxon>Actinomycetes</taxon>
        <taxon>Kitasatosporales</taxon>
        <taxon>Streptomycetaceae</taxon>
        <taxon>Streptomyces</taxon>
    </lineage>
</organism>
<dbReference type="EMBL" id="JAELVF020000001">
    <property type="protein sequence ID" value="MBU7598667.1"/>
    <property type="molecule type" value="Genomic_DNA"/>
</dbReference>
<dbReference type="InterPro" id="IPR016181">
    <property type="entry name" value="Acyl_CoA_acyltransferase"/>
</dbReference>
<accession>A0A949JEQ3</accession>
<gene>
    <name evidence="2" type="ORF">JGS22_013845</name>
</gene>
<evidence type="ECO:0000313" key="3">
    <source>
        <dbReference type="Proteomes" id="UP000694501"/>
    </source>
</evidence>
<dbReference type="RefSeq" id="WP_211039813.1">
    <property type="nucleotide sequence ID" value="NZ_JAELVF020000001.1"/>
</dbReference>
<dbReference type="PANTHER" id="PTHR43441:SF10">
    <property type="entry name" value="ACETYLTRANSFERASE"/>
    <property type="match status" value="1"/>
</dbReference>
<dbReference type="Gene3D" id="3.40.630.30">
    <property type="match status" value="1"/>
</dbReference>
<dbReference type="InterPro" id="IPR000182">
    <property type="entry name" value="GNAT_dom"/>
</dbReference>
<evidence type="ECO:0000259" key="1">
    <source>
        <dbReference type="PROSITE" id="PS51186"/>
    </source>
</evidence>
<dbReference type="InterPro" id="IPR051908">
    <property type="entry name" value="Ribosomal_N-acetyltransferase"/>
</dbReference>
<dbReference type="Pfam" id="PF13302">
    <property type="entry name" value="Acetyltransf_3"/>
    <property type="match status" value="1"/>
</dbReference>
<comment type="caution">
    <text evidence="2">The sequence shown here is derived from an EMBL/GenBank/DDBJ whole genome shotgun (WGS) entry which is preliminary data.</text>
</comment>
<dbReference type="Proteomes" id="UP000694501">
    <property type="component" value="Unassembled WGS sequence"/>
</dbReference>